<keyword evidence="9 14" id="KW-1133">Transmembrane helix</keyword>
<evidence type="ECO:0000256" key="7">
    <source>
        <dbReference type="ARBA" id="ARBA00022840"/>
    </source>
</evidence>
<evidence type="ECO:0000256" key="13">
    <source>
        <dbReference type="SAM" id="MobiDB-lite"/>
    </source>
</evidence>
<dbReference type="Proteomes" id="UP000007844">
    <property type="component" value="Chromosome"/>
</dbReference>
<feature type="domain" description="ABC transporter" evidence="15">
    <location>
        <begin position="6"/>
        <end position="244"/>
    </location>
</feature>
<evidence type="ECO:0000256" key="4">
    <source>
        <dbReference type="ARBA" id="ARBA00022519"/>
    </source>
</evidence>
<dbReference type="CDD" id="cd03255">
    <property type="entry name" value="ABC_MJ0796_LolCDE_FtsE"/>
    <property type="match status" value="1"/>
</dbReference>
<keyword evidence="8" id="KW-1278">Translocase</keyword>
<evidence type="ECO:0000256" key="1">
    <source>
        <dbReference type="ARBA" id="ARBA00004429"/>
    </source>
</evidence>
<dbReference type="GO" id="GO:0005886">
    <property type="term" value="C:plasma membrane"/>
    <property type="evidence" value="ECO:0007669"/>
    <property type="project" value="UniProtKB-SubCell"/>
</dbReference>
<comment type="similarity">
    <text evidence="11">Belongs to the ABC transporter superfamily. Macrolide exporter (TC 3.A.1.122) family.</text>
</comment>
<dbReference type="AlphaFoldDB" id="F3Z395"/>
<dbReference type="HOGENOM" id="CLU_000604_78_2_7"/>
<dbReference type="InterPro" id="IPR017871">
    <property type="entry name" value="ABC_transporter-like_CS"/>
</dbReference>
<dbReference type="KEGG" id="daf:Desaf_2010"/>
<dbReference type="PANTHER" id="PTHR30572:SF14">
    <property type="entry name" value="MACROLIDE EXPORT ATP-BINDING_PERMEASE PROTEIN MACB"/>
    <property type="match status" value="1"/>
</dbReference>
<accession>F3Z395</accession>
<dbReference type="Pfam" id="PF02687">
    <property type="entry name" value="FtsX"/>
    <property type="match status" value="1"/>
</dbReference>
<evidence type="ECO:0000313" key="16">
    <source>
        <dbReference type="EMBL" id="EGJ50339.1"/>
    </source>
</evidence>
<evidence type="ECO:0000256" key="12">
    <source>
        <dbReference type="ARBA" id="ARBA00041199"/>
    </source>
</evidence>
<dbReference type="Pfam" id="PF12704">
    <property type="entry name" value="MacB_PCD"/>
    <property type="match status" value="1"/>
</dbReference>
<keyword evidence="5 14" id="KW-0812">Transmembrane</keyword>
<dbReference type="PANTHER" id="PTHR30572">
    <property type="entry name" value="MEMBRANE COMPONENT OF TRANSPORTER-RELATED"/>
    <property type="match status" value="1"/>
</dbReference>
<dbReference type="EMBL" id="CP003221">
    <property type="protein sequence ID" value="EGJ50339.1"/>
    <property type="molecule type" value="Genomic_DNA"/>
</dbReference>
<feature type="transmembrane region" description="Helical" evidence="14">
    <location>
        <begin position="609"/>
        <end position="633"/>
    </location>
</feature>
<keyword evidence="7" id="KW-0067">ATP-binding</keyword>
<evidence type="ECO:0000259" key="15">
    <source>
        <dbReference type="PROSITE" id="PS50893"/>
    </source>
</evidence>
<keyword evidence="2" id="KW-0813">Transport</keyword>
<sequence length="650" mass="69975">MAAPLLQLEALRKEYLAGEQTMAVLKNVDLAIEAGEMVAIVGASGSGKSTLMNILGCLDRATNGSYRISGRDTGELEVDELARLRREHFGFIFQRYHLLSDLTALGNVEMPAIYAGVDRHVRSSRAAELLRRLGLGDRTGYRPGQLSGGQQQRVSIARALMNGGRVILADEPTGALDSRSGRETMKLLTELHAEGHTIIVVTHDMQVANYAGRIIEIRDGEIVADRPNGDVSAPTSRALPEEKPKGNGLRAGIDKSKELLRMALVAMAAHKLRTFLTMLGIIIGIASVVSVVALGQGSQQRVLNDISAIGTNVINIFPGKDFGDRDAQSIHTLVPADADTLAQLSFVDSVTPKVSSSVTLRYRNIVVSASVSGVGSQYFRVYGYEIAQGRAFDDEAIQRHIQGAVIDQNTRKRLFGEAGDPLGQVILLDSVPCRVIGVTKAKQSPFGNSEDLNIWIPYTTAMSRLLGQAYLQSITVRVSDGAPMKAAEQGILNLLTQRHRLKDFFVMNTDTIRKTIESTTATMMLLISAIAVISLVVGGIGVMNIMLVSVTERTREIGVRMAVGARRNDIMSQFLIEAVLVCLLGGILGILLALSIGVIFAKIGSSFSMVYSTTSMVAAFACSTLIGVVFGFLPARNAARLDPVEALARE</sequence>
<keyword evidence="17" id="KW-1185">Reference proteome</keyword>
<dbReference type="eggNOG" id="COG0577">
    <property type="taxonomic scope" value="Bacteria"/>
</dbReference>
<dbReference type="InterPro" id="IPR003838">
    <property type="entry name" value="ABC3_permease_C"/>
</dbReference>
<dbReference type="PROSITE" id="PS00211">
    <property type="entry name" value="ABC_TRANSPORTER_1"/>
    <property type="match status" value="1"/>
</dbReference>
<dbReference type="InterPro" id="IPR025857">
    <property type="entry name" value="MacB_PCD"/>
</dbReference>
<dbReference type="Pfam" id="PF00005">
    <property type="entry name" value="ABC_tran"/>
    <property type="match status" value="1"/>
</dbReference>
<reference evidence="16 17" key="1">
    <citation type="journal article" date="2011" name="J. Bacteriol.">
        <title>Genome sequence of the mercury-methylating and pleomorphic Desulfovibrio africanus Strain Walvis Bay.</title>
        <authorList>
            <person name="Brown S.D."/>
            <person name="Wall J.D."/>
            <person name="Kucken A.M."/>
            <person name="Gilmour C.C."/>
            <person name="Podar M."/>
            <person name="Brandt C.C."/>
            <person name="Teshima H."/>
            <person name="Detter J.C."/>
            <person name="Han C.S."/>
            <person name="Land M.L."/>
            <person name="Lucas S."/>
            <person name="Han J."/>
            <person name="Pennacchio L."/>
            <person name="Nolan M."/>
            <person name="Pitluck S."/>
            <person name="Woyke T."/>
            <person name="Goodwin L."/>
            <person name="Palumbo A.V."/>
            <person name="Elias D.A."/>
        </authorList>
    </citation>
    <scope>NUCLEOTIDE SEQUENCE [LARGE SCALE GENOMIC DNA]</scope>
    <source>
        <strain evidence="16 17">Walvis Bay</strain>
    </source>
</reference>
<dbReference type="InterPro" id="IPR017911">
    <property type="entry name" value="MacB-like_ATP-bd"/>
</dbReference>
<feature type="region of interest" description="Disordered" evidence="13">
    <location>
        <begin position="226"/>
        <end position="250"/>
    </location>
</feature>
<dbReference type="STRING" id="690850.Desaf_2010"/>
<dbReference type="Gene3D" id="3.40.50.300">
    <property type="entry name" value="P-loop containing nucleotide triphosphate hydrolases"/>
    <property type="match status" value="1"/>
</dbReference>
<keyword evidence="3" id="KW-1003">Cell membrane</keyword>
<dbReference type="InterPro" id="IPR003593">
    <property type="entry name" value="AAA+_ATPase"/>
</dbReference>
<dbReference type="SMART" id="SM00382">
    <property type="entry name" value="AAA"/>
    <property type="match status" value="1"/>
</dbReference>
<evidence type="ECO:0000256" key="2">
    <source>
        <dbReference type="ARBA" id="ARBA00022448"/>
    </source>
</evidence>
<feature type="transmembrane region" description="Helical" evidence="14">
    <location>
        <begin position="574"/>
        <end position="603"/>
    </location>
</feature>
<dbReference type="GO" id="GO:0098796">
    <property type="term" value="C:membrane protein complex"/>
    <property type="evidence" value="ECO:0007669"/>
    <property type="project" value="UniProtKB-ARBA"/>
</dbReference>
<gene>
    <name evidence="16" type="ORF">Desaf_2010</name>
</gene>
<evidence type="ECO:0000256" key="8">
    <source>
        <dbReference type="ARBA" id="ARBA00022967"/>
    </source>
</evidence>
<dbReference type="InterPro" id="IPR050250">
    <property type="entry name" value="Macrolide_Exporter_MacB"/>
</dbReference>
<evidence type="ECO:0000256" key="5">
    <source>
        <dbReference type="ARBA" id="ARBA00022692"/>
    </source>
</evidence>
<dbReference type="GO" id="GO:0005524">
    <property type="term" value="F:ATP binding"/>
    <property type="evidence" value="ECO:0007669"/>
    <property type="project" value="UniProtKB-KW"/>
</dbReference>
<comment type="subcellular location">
    <subcellularLocation>
        <location evidence="1">Cell inner membrane</location>
        <topology evidence="1">Multi-pass membrane protein</topology>
    </subcellularLocation>
</comment>
<evidence type="ECO:0000256" key="11">
    <source>
        <dbReference type="ARBA" id="ARBA00038388"/>
    </source>
</evidence>
<feature type="transmembrane region" description="Helical" evidence="14">
    <location>
        <begin position="523"/>
        <end position="547"/>
    </location>
</feature>
<dbReference type="FunFam" id="3.40.50.300:FF:000032">
    <property type="entry name" value="Export ABC transporter ATP-binding protein"/>
    <property type="match status" value="1"/>
</dbReference>
<dbReference type="InterPro" id="IPR003439">
    <property type="entry name" value="ABC_transporter-like_ATP-bd"/>
</dbReference>
<evidence type="ECO:0000256" key="3">
    <source>
        <dbReference type="ARBA" id="ARBA00022475"/>
    </source>
</evidence>
<organism evidence="16 17">
    <name type="scientific">Desulfocurvibacter africanus subsp. africanus str. Walvis Bay</name>
    <dbReference type="NCBI Taxonomy" id="690850"/>
    <lineage>
        <taxon>Bacteria</taxon>
        <taxon>Pseudomonadati</taxon>
        <taxon>Thermodesulfobacteriota</taxon>
        <taxon>Desulfovibrionia</taxon>
        <taxon>Desulfovibrionales</taxon>
        <taxon>Desulfovibrionaceae</taxon>
        <taxon>Desulfocurvibacter</taxon>
    </lineage>
</organism>
<dbReference type="eggNOG" id="COG1136">
    <property type="taxonomic scope" value="Bacteria"/>
</dbReference>
<dbReference type="PROSITE" id="PS50893">
    <property type="entry name" value="ABC_TRANSPORTER_2"/>
    <property type="match status" value="1"/>
</dbReference>
<evidence type="ECO:0000256" key="9">
    <source>
        <dbReference type="ARBA" id="ARBA00022989"/>
    </source>
</evidence>
<evidence type="ECO:0000313" key="17">
    <source>
        <dbReference type="Proteomes" id="UP000007844"/>
    </source>
</evidence>
<dbReference type="GO" id="GO:0022857">
    <property type="term" value="F:transmembrane transporter activity"/>
    <property type="evidence" value="ECO:0007669"/>
    <property type="project" value="TreeGrafter"/>
</dbReference>
<keyword evidence="10 14" id="KW-0472">Membrane</keyword>
<evidence type="ECO:0000256" key="10">
    <source>
        <dbReference type="ARBA" id="ARBA00023136"/>
    </source>
</evidence>
<dbReference type="InterPro" id="IPR027417">
    <property type="entry name" value="P-loop_NTPase"/>
</dbReference>
<dbReference type="SUPFAM" id="SSF52540">
    <property type="entry name" value="P-loop containing nucleoside triphosphate hydrolases"/>
    <property type="match status" value="1"/>
</dbReference>
<dbReference type="RefSeq" id="WP_014260088.1">
    <property type="nucleotide sequence ID" value="NC_016629.1"/>
</dbReference>
<evidence type="ECO:0000256" key="6">
    <source>
        <dbReference type="ARBA" id="ARBA00022741"/>
    </source>
</evidence>
<name>F3Z395_DESAF</name>
<evidence type="ECO:0000256" key="14">
    <source>
        <dbReference type="SAM" id="Phobius"/>
    </source>
</evidence>
<keyword evidence="4" id="KW-0997">Cell inner membrane</keyword>
<keyword evidence="6" id="KW-0547">Nucleotide-binding</keyword>
<protein>
    <recommendedName>
        <fullName evidence="12">Pyoverdine export ATP-binding/permease protein PvdT</fullName>
    </recommendedName>
</protein>
<dbReference type="GO" id="GO:0016887">
    <property type="term" value="F:ATP hydrolysis activity"/>
    <property type="evidence" value="ECO:0007669"/>
    <property type="project" value="InterPro"/>
</dbReference>
<proteinExistence type="inferred from homology"/>